<dbReference type="EMBL" id="AVPU01000003">
    <property type="protein sequence ID" value="KGM55844.1"/>
    <property type="molecule type" value="Genomic_DNA"/>
</dbReference>
<organism evidence="1 2">
    <name type="scientific">Lysobacter daejeonensis GH1-9</name>
    <dbReference type="NCBI Taxonomy" id="1385517"/>
    <lineage>
        <taxon>Bacteria</taxon>
        <taxon>Pseudomonadati</taxon>
        <taxon>Pseudomonadota</taxon>
        <taxon>Gammaproteobacteria</taxon>
        <taxon>Lysobacterales</taxon>
        <taxon>Lysobacteraceae</taxon>
        <taxon>Aerolutibacter</taxon>
    </lineage>
</organism>
<gene>
    <name evidence="1" type="ORF">N800_12135</name>
</gene>
<comment type="caution">
    <text evidence="1">The sequence shown here is derived from an EMBL/GenBank/DDBJ whole genome shotgun (WGS) entry which is preliminary data.</text>
</comment>
<name>A0A0A0EZA7_9GAMM</name>
<keyword evidence="2" id="KW-1185">Reference proteome</keyword>
<reference evidence="1 2" key="1">
    <citation type="submission" date="2013-08" db="EMBL/GenBank/DDBJ databases">
        <title>Genome sequencing of Lysobacter.</title>
        <authorList>
            <person name="Zhang S."/>
            <person name="Wang G."/>
        </authorList>
    </citation>
    <scope>NUCLEOTIDE SEQUENCE [LARGE SCALE GENOMIC DNA]</scope>
    <source>
        <strain evidence="1 2">GH1-9</strain>
    </source>
</reference>
<proteinExistence type="predicted"/>
<dbReference type="OrthoDB" id="6023596at2"/>
<sequence length="230" mass="26073">MTAINLLTLGRWRTLLGLMAVLVAAASLAGCVTPLGDGYPGERYPGDGYGQGYGNERAYGTVQEVDLRSGRLFMTRDDGQYGRSEYLEVGFDRSTRMYYQGREVDIGGLERGDGVRVEGVRTGRRLLARTIEVVRNVRDGQGGGYYGDDLRGSISYLDTRARRIEVVRDGYGGRAERVYYDQRTRVEYRGQYLRPEQLERGDVIRVRARPSGSDWYAEQIWVEIDARSRR</sequence>
<dbReference type="RefSeq" id="WP_036134554.1">
    <property type="nucleotide sequence ID" value="NZ_AVPU01000003.1"/>
</dbReference>
<evidence type="ECO:0000313" key="2">
    <source>
        <dbReference type="Proteomes" id="UP000029998"/>
    </source>
</evidence>
<evidence type="ECO:0000313" key="1">
    <source>
        <dbReference type="EMBL" id="KGM55844.1"/>
    </source>
</evidence>
<accession>A0A0A0EZA7</accession>
<dbReference type="AlphaFoldDB" id="A0A0A0EZA7"/>
<dbReference type="Proteomes" id="UP000029998">
    <property type="component" value="Unassembled WGS sequence"/>
</dbReference>
<protein>
    <submittedName>
        <fullName evidence="1">Uncharacterized protein</fullName>
    </submittedName>
</protein>